<dbReference type="PROSITE" id="PS50181">
    <property type="entry name" value="FBOX"/>
    <property type="match status" value="1"/>
</dbReference>
<proteinExistence type="predicted"/>
<reference evidence="2" key="1">
    <citation type="journal article" date="2022" name="bioRxiv">
        <title>Genomics of Preaxostyla Flagellates Illuminates Evolutionary Transitions and the Path Towards Mitochondrial Loss.</title>
        <authorList>
            <person name="Novak L.V.F."/>
            <person name="Treitli S.C."/>
            <person name="Pyrih J."/>
            <person name="Halakuc P."/>
            <person name="Pipaliya S.V."/>
            <person name="Vacek V."/>
            <person name="Brzon O."/>
            <person name="Soukal P."/>
            <person name="Eme L."/>
            <person name="Dacks J.B."/>
            <person name="Karnkowska A."/>
            <person name="Elias M."/>
            <person name="Hampl V."/>
        </authorList>
    </citation>
    <scope>NUCLEOTIDE SEQUENCE</scope>
    <source>
        <strain evidence="2">RCP-MX</strain>
    </source>
</reference>
<dbReference type="InterPro" id="IPR032675">
    <property type="entry name" value="LRR_dom_sf"/>
</dbReference>
<dbReference type="EMBL" id="JAPMOS010000044">
    <property type="protein sequence ID" value="KAJ4457556.1"/>
    <property type="molecule type" value="Genomic_DNA"/>
</dbReference>
<dbReference type="PANTHER" id="PTHR13318:SF190">
    <property type="entry name" value="PARTNER OF PAIRED, ISOFORM B"/>
    <property type="match status" value="1"/>
</dbReference>
<dbReference type="InterPro" id="IPR001810">
    <property type="entry name" value="F-box_dom"/>
</dbReference>
<name>A0ABQ8UE83_9EUKA</name>
<evidence type="ECO:0000313" key="2">
    <source>
        <dbReference type="EMBL" id="KAJ4457556.1"/>
    </source>
</evidence>
<accession>A0ABQ8UE83</accession>
<dbReference type="Gene3D" id="3.80.10.10">
    <property type="entry name" value="Ribonuclease Inhibitor"/>
    <property type="match status" value="2"/>
</dbReference>
<feature type="domain" description="F-box" evidence="1">
    <location>
        <begin position="1"/>
        <end position="46"/>
    </location>
</feature>
<evidence type="ECO:0000313" key="3">
    <source>
        <dbReference type="Proteomes" id="UP001141327"/>
    </source>
</evidence>
<evidence type="ECO:0000259" key="1">
    <source>
        <dbReference type="PROSITE" id="PS50181"/>
    </source>
</evidence>
<organism evidence="2 3">
    <name type="scientific">Paratrimastix pyriformis</name>
    <dbReference type="NCBI Taxonomy" id="342808"/>
    <lineage>
        <taxon>Eukaryota</taxon>
        <taxon>Metamonada</taxon>
        <taxon>Preaxostyla</taxon>
        <taxon>Paratrimastigidae</taxon>
        <taxon>Paratrimastix</taxon>
    </lineage>
</organism>
<gene>
    <name evidence="2" type="ORF">PAPYR_6911</name>
</gene>
<dbReference type="Proteomes" id="UP001141327">
    <property type="component" value="Unassembled WGS sequence"/>
</dbReference>
<protein>
    <recommendedName>
        <fullName evidence="1">F-box domain-containing protein</fullName>
    </recommendedName>
</protein>
<comment type="caution">
    <text evidence="2">The sequence shown here is derived from an EMBL/GenBank/DDBJ whole genome shotgun (WGS) entry which is preliminary data.</text>
</comment>
<dbReference type="SUPFAM" id="SSF52047">
    <property type="entry name" value="RNI-like"/>
    <property type="match status" value="2"/>
</dbReference>
<sequence>MDNLPSEIVGTILAQTSSFQTFCRLTAVSQRWRVLASQYQRVLSTLSKKDQNSNSVTMCPSHLPMDHSVLVSILARCAGLEELILDGMTVDQTCRWVDALPPSGLSLRHLSVRRCDIFHPPETLSELLARCPYLQSLHATVSRADGILPALAAHCSGIHTLDFASDVAVSPADLCSLAQCPELRHLGLSLGGGQGEGHVLFSTRHPLESLSLTTFSPAVLPHLGPALTTLRLHGPVGGATLRLLADSGPPPLRHLVLGLEPDTTPDLLRLLAGCAHRLETLALGSPSLLAVPELVTALASLGAAGLPALEELTLSALLSPADSGAPDARPGYFPASLAPRLRGLRLDGCGLPPVFTVAHPRLAWLELAQSDFGHLTVACPMLCRLMYNPPVMRAQGTHRLDLRCPALSELPALQSFDAIDLQDPMPHVIRLHGAMDEAQWVPLLAPGRCPNVRKLIGVAVSRRATLDALLAMPLAKAALNVFAQLPAAHSLALPATLTRLAVFFRSSLLTNADLAIHGPGLRRLDVSSSAIRRLRLDCPVLERLALMQCGELRAVEFVGPSPGPLAVLSADGCRHLERPALLDVLRQTAATLRSVRVANYERAVSKRDLARLPTTDRLDMPGLYHLTLAGGNIRSLQLVAPLLVHLDLSGNAALSTLSAQCPRLVTLTTHGCPALKQFLLECPRLSQPPQAPPPRTRK</sequence>
<dbReference type="PANTHER" id="PTHR13318">
    <property type="entry name" value="PARTNER OF PAIRED, ISOFORM B-RELATED"/>
    <property type="match status" value="1"/>
</dbReference>
<keyword evidence="3" id="KW-1185">Reference proteome</keyword>